<dbReference type="Proteomes" id="UP000516360">
    <property type="component" value="Chromosome"/>
</dbReference>
<gene>
    <name evidence="1" type="ORF">JZK55_13050</name>
</gene>
<sequence>MAQPISNEQKVMSNEAKKIHMPKTKGEWICECETDTNFELWALIFELFIVRITYYLLLY</sequence>
<accession>A0A7G1H2M0</accession>
<evidence type="ECO:0000313" key="1">
    <source>
        <dbReference type="EMBL" id="BCB96383.1"/>
    </source>
</evidence>
<dbReference type="KEGG" id="dtp:JZK55_13050"/>
<proteinExistence type="predicted"/>
<evidence type="ECO:0000313" key="2">
    <source>
        <dbReference type="Proteomes" id="UP000516360"/>
    </source>
</evidence>
<protein>
    <submittedName>
        <fullName evidence="1">Uncharacterized protein</fullName>
    </submittedName>
</protein>
<reference evidence="1 2" key="1">
    <citation type="submission" date="2020-03" db="EMBL/GenBank/DDBJ databases">
        <title>Complete genome sequences of two sulfur-disproportionating bacterial strains T55J and Mzg5.</title>
        <authorList>
            <person name="Umezawa K."/>
            <person name="Kojima H."/>
            <person name="Kato Y."/>
            <person name="Fukui M."/>
        </authorList>
    </citation>
    <scope>NUCLEOTIDE SEQUENCE [LARGE SCALE GENOMIC DNA]</scope>
    <source>
        <strain evidence="1 2">T55J</strain>
    </source>
</reference>
<name>A0A7G1H2M0_9BACT</name>
<keyword evidence="2" id="KW-1185">Reference proteome</keyword>
<dbReference type="AlphaFoldDB" id="A0A7G1H2M0"/>
<organism evidence="1 2">
    <name type="scientific">Dissulfurispira thermophila</name>
    <dbReference type="NCBI Taxonomy" id="2715679"/>
    <lineage>
        <taxon>Bacteria</taxon>
        <taxon>Pseudomonadati</taxon>
        <taxon>Nitrospirota</taxon>
        <taxon>Thermodesulfovibrionia</taxon>
        <taxon>Thermodesulfovibrionales</taxon>
        <taxon>Dissulfurispiraceae</taxon>
        <taxon>Dissulfurispira</taxon>
    </lineage>
</organism>
<dbReference type="EMBL" id="AP022873">
    <property type="protein sequence ID" value="BCB96383.1"/>
    <property type="molecule type" value="Genomic_DNA"/>
</dbReference>